<proteinExistence type="inferred from homology"/>
<gene>
    <name evidence="3" type="ORF">DVS28_a3255</name>
</gene>
<dbReference type="PROSITE" id="PS01125">
    <property type="entry name" value="ROK"/>
    <property type="match status" value="1"/>
</dbReference>
<dbReference type="Proteomes" id="UP000264006">
    <property type="component" value="Chromosome"/>
</dbReference>
<dbReference type="Pfam" id="PF13412">
    <property type="entry name" value="HTH_24"/>
    <property type="match status" value="1"/>
</dbReference>
<evidence type="ECO:0000256" key="2">
    <source>
        <dbReference type="SAM" id="MobiDB-lite"/>
    </source>
</evidence>
<evidence type="ECO:0000313" key="3">
    <source>
        <dbReference type="EMBL" id="AXV07930.1"/>
    </source>
</evidence>
<dbReference type="InterPro" id="IPR000600">
    <property type="entry name" value="ROK"/>
</dbReference>
<dbReference type="OrthoDB" id="3464494at2"/>
<evidence type="ECO:0000256" key="1">
    <source>
        <dbReference type="ARBA" id="ARBA00006479"/>
    </source>
</evidence>
<accession>A0A346Y0D3</accession>
<dbReference type="EMBL" id="CP031165">
    <property type="protein sequence ID" value="AXV07930.1"/>
    <property type="molecule type" value="Genomic_DNA"/>
</dbReference>
<dbReference type="PANTHER" id="PTHR18964:SF149">
    <property type="entry name" value="BIFUNCTIONAL UDP-N-ACETYLGLUCOSAMINE 2-EPIMERASE_N-ACETYLMANNOSAMINE KINASE"/>
    <property type="match status" value="1"/>
</dbReference>
<feature type="region of interest" description="Disordered" evidence="2">
    <location>
        <begin position="376"/>
        <end position="408"/>
    </location>
</feature>
<comment type="similarity">
    <text evidence="1">Belongs to the ROK (NagC/XylR) family.</text>
</comment>
<dbReference type="InterPro" id="IPR036390">
    <property type="entry name" value="WH_DNA-bd_sf"/>
</dbReference>
<dbReference type="PANTHER" id="PTHR18964">
    <property type="entry name" value="ROK (REPRESSOR, ORF, KINASE) FAMILY"/>
    <property type="match status" value="1"/>
</dbReference>
<protein>
    <submittedName>
        <fullName evidence="3">Xylose-responsive transcription regulator, ROK family</fullName>
    </submittedName>
</protein>
<dbReference type="InterPro" id="IPR043129">
    <property type="entry name" value="ATPase_NBD"/>
</dbReference>
<evidence type="ECO:0000313" key="4">
    <source>
        <dbReference type="Proteomes" id="UP000264006"/>
    </source>
</evidence>
<dbReference type="InterPro" id="IPR036388">
    <property type="entry name" value="WH-like_DNA-bd_sf"/>
</dbReference>
<dbReference type="Pfam" id="PF00480">
    <property type="entry name" value="ROK"/>
    <property type="match status" value="1"/>
</dbReference>
<name>A0A346Y0D3_9ACTN</name>
<dbReference type="SUPFAM" id="SSF46785">
    <property type="entry name" value="Winged helix' DNA-binding domain"/>
    <property type="match status" value="1"/>
</dbReference>
<organism evidence="3 4">
    <name type="scientific">Euzebya pacifica</name>
    <dbReference type="NCBI Taxonomy" id="1608957"/>
    <lineage>
        <taxon>Bacteria</taxon>
        <taxon>Bacillati</taxon>
        <taxon>Actinomycetota</taxon>
        <taxon>Nitriliruptoria</taxon>
        <taxon>Euzebyales</taxon>
    </lineage>
</organism>
<dbReference type="Gene3D" id="3.30.420.40">
    <property type="match status" value="2"/>
</dbReference>
<sequence length="408" mass="41547">MLGNAGRRADVLRVIALDGPIPRTRIADALGVSSATVTTITRELIESGLVTMSGKRPASGRRGRPLEMLSIAPDAATVLGAKVSDDHVTAVTTDLRGSITGRWVLPFDPRDDDAAGRLARLLLDTVGDVPLVGVGLGVPGTVANGDAGAVTTPMFGWRDLPLGSIASDVLGVPVVVDNDVNTLATWQHLHGAARDVENFLTVTIGRGIGLGVHLDGAVRRGRGGAGELGHTLVIIDGPPCDCGRRGCLEAIAAEPAMVAQARDRGIIGPDDGIDDLRLLAKDSEEAAEVFATAGAHLGRAVANLVNLLAPDAIVVAGEGVVAWPLLAEGFVPAFEAGILDVHTDTTVIVEPWADDAWAQGAAALVLGWVLGASPDTAGPSASSPAGDLFATDSDGLGQGGADHEAVTA</sequence>
<dbReference type="RefSeq" id="WP_114592350.1">
    <property type="nucleotide sequence ID" value="NZ_CAXIBR010000007.1"/>
</dbReference>
<dbReference type="Gene3D" id="1.10.10.10">
    <property type="entry name" value="Winged helix-like DNA-binding domain superfamily/Winged helix DNA-binding domain"/>
    <property type="match status" value="1"/>
</dbReference>
<reference evidence="3 4" key="1">
    <citation type="submission" date="2018-09" db="EMBL/GenBank/DDBJ databases">
        <title>Complete genome sequence of Euzebya sp. DY32-46 isolated from seawater of Pacific Ocean.</title>
        <authorList>
            <person name="Xu L."/>
            <person name="Wu Y.-H."/>
            <person name="Xu X.-W."/>
        </authorList>
    </citation>
    <scope>NUCLEOTIDE SEQUENCE [LARGE SCALE GENOMIC DNA]</scope>
    <source>
        <strain evidence="3 4">DY32-46</strain>
    </source>
</reference>
<dbReference type="KEGG" id="euz:DVS28_a3255"/>
<dbReference type="AlphaFoldDB" id="A0A346Y0D3"/>
<keyword evidence="4" id="KW-1185">Reference proteome</keyword>
<dbReference type="InterPro" id="IPR049874">
    <property type="entry name" value="ROK_cs"/>
</dbReference>
<dbReference type="SUPFAM" id="SSF53067">
    <property type="entry name" value="Actin-like ATPase domain"/>
    <property type="match status" value="1"/>
</dbReference>